<dbReference type="InterPro" id="IPR027417">
    <property type="entry name" value="P-loop_NTPase"/>
</dbReference>
<dbReference type="Proteomes" id="UP000244080">
    <property type="component" value="Unassembled WGS sequence"/>
</dbReference>
<dbReference type="SUPFAM" id="SSF52540">
    <property type="entry name" value="P-loop containing nucleoside triphosphate hydrolases"/>
    <property type="match status" value="1"/>
</dbReference>
<dbReference type="RefSeq" id="WP_017087894.1">
    <property type="nucleotide sequence ID" value="NZ_CAWNZY010000105.1"/>
</dbReference>
<evidence type="ECO:0000256" key="1">
    <source>
        <dbReference type="SAM" id="Coils"/>
    </source>
</evidence>
<feature type="coiled-coil region" evidence="1">
    <location>
        <begin position="406"/>
        <end position="464"/>
    </location>
</feature>
<dbReference type="EMBL" id="PIGA01000089">
    <property type="protein sequence ID" value="PTP11320.1"/>
    <property type="molecule type" value="Genomic_DNA"/>
</dbReference>
<proteinExistence type="predicted"/>
<dbReference type="PANTHER" id="PTHR32114">
    <property type="entry name" value="ABC TRANSPORTER ABCH.3"/>
    <property type="match status" value="1"/>
</dbReference>
<evidence type="ECO:0000256" key="2">
    <source>
        <dbReference type="SAM" id="MobiDB-lite"/>
    </source>
</evidence>
<feature type="region of interest" description="Disordered" evidence="2">
    <location>
        <begin position="67"/>
        <end position="86"/>
    </location>
</feature>
<dbReference type="AlphaFoldDB" id="A0A2T5DW70"/>
<keyword evidence="1" id="KW-0175">Coiled coil</keyword>
<reference evidence="3 4" key="1">
    <citation type="submission" date="2017-11" db="EMBL/GenBank/DDBJ databases">
        <title>Population delineation of vibrios coincides with oyster pathogenicity.</title>
        <authorList>
            <person name="Bruto M."/>
            <person name="Labreuche Y."/>
            <person name="James A."/>
            <person name="Piel D."/>
            <person name="Chenivesse S."/>
            <person name="Petton B."/>
            <person name="Polz M.F."/>
            <person name="Le Roux F."/>
        </authorList>
    </citation>
    <scope>NUCLEOTIDE SEQUENCE [LARGE SCALE GENOMIC DNA]</scope>
    <source>
        <strain evidence="3 4">1F_55</strain>
    </source>
</reference>
<dbReference type="Gene3D" id="3.40.50.300">
    <property type="entry name" value="P-loop containing nucleotide triphosphate hydrolases"/>
    <property type="match status" value="2"/>
</dbReference>
<feature type="coiled-coil region" evidence="1">
    <location>
        <begin position="777"/>
        <end position="814"/>
    </location>
</feature>
<dbReference type="PANTHER" id="PTHR32114:SF2">
    <property type="entry name" value="ABC TRANSPORTER ABCH.3"/>
    <property type="match status" value="1"/>
</dbReference>
<sequence length="972" mass="111194">MHNKINSISITGFRAFSEEKKLDFRTESGTADIVVIYAPNGTGKTSTIEGLEWAATGKISRIDDILKKSGSRNGNPKEGHILKNRNYGGRTGSVSIQLDGGETIRRNTKPKENRNNDYNDGRLIDSVENMASFEHNILSQGSISKFSYEASNGNLFDTLIKNKSKENSEDITLYDKINSVKTSVEGEISARKTEIEYINSIITDNENSLSDLKIQAISDESLIESNDYIFFKNNFSIYEDLSSKSIDESISYFYGVNSSINSIKSKLLAFDIDSYKSAFKSYLHSKKILELSEKISKLKIESDSLKGKASTIEVNKNKLSIFLNKDNMGSFSRDISYYRNAIKTIEVLQSGVVKKQRAIENLSYGYLRQDSSALTDKLLTIELVRQQYELLFLNCDDLKDKNLVENELLESVNKEIRNKKQQLKALDFDTFLKMDENISLYSKLTSQKKSLDELNIKISSLLKEKETLISFEEKLSLIKSYVLEVVDEKELKDCPACGTSYENKDTLISSIKSLESNAQSLVEGAISILNTQKENLIDEISILNKDAKSSMSKLFSEIDEKIPLLEQRNSRITEFFSMMRSLGIDVENGIHTPVFIERLNNLEASTRKSIILYSKRKAKYERWENDLKILVEDEIKKLNEISIKVKMLKGSYLSSHDEDIERLVIDSDYMHVKLYRYHEYTSQLNIINSELVTINIGVENLLSELTKIKIKLGKLTDDSYETIMTESDLFIKYLRSEFNFINDNINGFRISNISHMIDFISRLEDLITSFISGAKSLQKVERKSKEIAENKVELLRLGKELSKEKLKLKKLESALTETMGYFSTLASNSINNDILNDMFMYVEPHLKYDKISFKVDIHKKSKGIYIQAGSSSTNERNTPIYYLSEAQINILSICIFLAEHARDLDTPINTIVIDDPVQSMDDLNSYALIDLCKVFARRFKKQIIITTHNISFFDLFRNKLPEDRYPTKYIKL</sequence>
<evidence type="ECO:0000313" key="3">
    <source>
        <dbReference type="EMBL" id="PTP11320.1"/>
    </source>
</evidence>
<gene>
    <name evidence="3" type="ORF">CWO36_25320</name>
</gene>
<evidence type="ECO:0000313" key="4">
    <source>
        <dbReference type="Proteomes" id="UP000244080"/>
    </source>
</evidence>
<accession>A0A2T5DW70</accession>
<comment type="caution">
    <text evidence="3">The sequence shown here is derived from an EMBL/GenBank/DDBJ whole genome shotgun (WGS) entry which is preliminary data.</text>
</comment>
<name>A0A2T5DW70_VIBSP</name>
<organism evidence="3 4">
    <name type="scientific">Vibrio splendidus</name>
    <dbReference type="NCBI Taxonomy" id="29497"/>
    <lineage>
        <taxon>Bacteria</taxon>
        <taxon>Pseudomonadati</taxon>
        <taxon>Pseudomonadota</taxon>
        <taxon>Gammaproteobacteria</taxon>
        <taxon>Vibrionales</taxon>
        <taxon>Vibrionaceae</taxon>
        <taxon>Vibrio</taxon>
    </lineage>
</organism>
<protein>
    <submittedName>
        <fullName evidence="3">Uncharacterized protein</fullName>
    </submittedName>
</protein>